<feature type="transmembrane region" description="Helical" evidence="1">
    <location>
        <begin position="27"/>
        <end position="44"/>
    </location>
</feature>
<evidence type="ECO:0008006" key="4">
    <source>
        <dbReference type="Google" id="ProtNLM"/>
    </source>
</evidence>
<feature type="transmembrane region" description="Helical" evidence="1">
    <location>
        <begin position="247"/>
        <end position="268"/>
    </location>
</feature>
<feature type="transmembrane region" description="Helical" evidence="1">
    <location>
        <begin position="217"/>
        <end position="235"/>
    </location>
</feature>
<gene>
    <name evidence="2" type="ORF">IAD42_04780</name>
</gene>
<feature type="transmembrane region" description="Helical" evidence="1">
    <location>
        <begin position="381"/>
        <end position="401"/>
    </location>
</feature>
<dbReference type="CDD" id="cd21416">
    <property type="entry name" value="HDC_protein"/>
    <property type="match status" value="1"/>
</dbReference>
<evidence type="ECO:0000256" key="1">
    <source>
        <dbReference type="SAM" id="Phobius"/>
    </source>
</evidence>
<evidence type="ECO:0000313" key="3">
    <source>
        <dbReference type="Proteomes" id="UP000886876"/>
    </source>
</evidence>
<feature type="transmembrane region" description="Helical" evidence="1">
    <location>
        <begin position="88"/>
        <end position="110"/>
    </location>
</feature>
<feature type="transmembrane region" description="Helical" evidence="1">
    <location>
        <begin position="115"/>
        <end position="134"/>
    </location>
</feature>
<evidence type="ECO:0000313" key="2">
    <source>
        <dbReference type="EMBL" id="HIS97272.1"/>
    </source>
</evidence>
<feature type="transmembrane region" description="Helical" evidence="1">
    <location>
        <begin position="146"/>
        <end position="169"/>
    </location>
</feature>
<reference evidence="2" key="1">
    <citation type="submission" date="2020-10" db="EMBL/GenBank/DDBJ databases">
        <authorList>
            <person name="Gilroy R."/>
        </authorList>
    </citation>
    <scope>NUCLEOTIDE SEQUENCE</scope>
    <source>
        <strain evidence="2">ChiHecec3B27-6122</strain>
    </source>
</reference>
<feature type="transmembrane region" description="Helical" evidence="1">
    <location>
        <begin position="56"/>
        <end position="76"/>
    </location>
</feature>
<comment type="caution">
    <text evidence="2">The sequence shown here is derived from an EMBL/GenBank/DDBJ whole genome shotgun (WGS) entry which is preliminary data.</text>
</comment>
<accession>A0A9D1K9I8</accession>
<dbReference type="AlphaFoldDB" id="A0A9D1K9I8"/>
<feature type="transmembrane region" description="Helical" evidence="1">
    <location>
        <begin position="280"/>
        <end position="299"/>
    </location>
</feature>
<proteinExistence type="predicted"/>
<keyword evidence="1" id="KW-0812">Transmembrane</keyword>
<dbReference type="EMBL" id="DVJS01000118">
    <property type="protein sequence ID" value="HIS97272.1"/>
    <property type="molecule type" value="Genomic_DNA"/>
</dbReference>
<reference evidence="2" key="2">
    <citation type="journal article" date="2021" name="PeerJ">
        <title>Extensive microbial diversity within the chicken gut microbiome revealed by metagenomics and culture.</title>
        <authorList>
            <person name="Gilroy R."/>
            <person name="Ravi A."/>
            <person name="Getino M."/>
            <person name="Pursley I."/>
            <person name="Horton D.L."/>
            <person name="Alikhan N.F."/>
            <person name="Baker D."/>
            <person name="Gharbi K."/>
            <person name="Hall N."/>
            <person name="Watson M."/>
            <person name="Adriaenssens E.M."/>
            <person name="Foster-Nyarko E."/>
            <person name="Jarju S."/>
            <person name="Secka A."/>
            <person name="Antonio M."/>
            <person name="Oren A."/>
            <person name="Chaudhuri R.R."/>
            <person name="La Ragione R."/>
            <person name="Hildebrand F."/>
            <person name="Pallen M.J."/>
        </authorList>
    </citation>
    <scope>NUCLEOTIDE SEQUENCE</scope>
    <source>
        <strain evidence="2">ChiHecec3B27-6122</strain>
    </source>
</reference>
<dbReference type="InterPro" id="IPR049576">
    <property type="entry name" value="HDC-like"/>
</dbReference>
<sequence length="406" mass="43405">MLPILATFVILLVFGIGDMVATKTKAIVSMLFLSSVIFLIGFWTEILPNTMFDDSTLLLVSGVLVSMLLVHMGTTIKLSDFADQWKTVLISGIACIAISVGIYFIGGLLVADKNYVVVGAPILSGGVVATLTMQTAVSEMGLPVELGVFAALVMVVQGFVGYPVCSLCLKSEAKRVRRLVESGQELKGVTAKIVTDAAPKKRLIPYIPDKYNGPNIMMAKVAFFAFLATITANWINGIIADNFETEFTISALIFALIYGIAAKELGFLEENPMKRAGADGFMLVVVTLSIFTNLAQSTPDMVAGMLWPLLVVVVTGSVTFLVISTLVGKIFGVSWQMSCAIGSTCLFGFPGTYIVTTEVVNGTAANDEEKQLMLDHMMPKMLIAGMVSVSITSILIAGYMVNLLVA</sequence>
<organism evidence="2 3">
    <name type="scientific">Candidatus Scatomorpha pullistercoris</name>
    <dbReference type="NCBI Taxonomy" id="2840929"/>
    <lineage>
        <taxon>Bacteria</taxon>
        <taxon>Bacillati</taxon>
        <taxon>Bacillota</taxon>
        <taxon>Clostridia</taxon>
        <taxon>Eubacteriales</taxon>
        <taxon>Candidatus Scatomorpha</taxon>
    </lineage>
</organism>
<keyword evidence="1" id="KW-0472">Membrane</keyword>
<protein>
    <recommendedName>
        <fullName evidence="4">Na+/glutamate symporter</fullName>
    </recommendedName>
</protein>
<keyword evidence="1" id="KW-1133">Transmembrane helix</keyword>
<name>A0A9D1K9I8_9FIRM</name>
<dbReference type="Proteomes" id="UP000886876">
    <property type="component" value="Unassembled WGS sequence"/>
</dbReference>
<feature type="transmembrane region" description="Helical" evidence="1">
    <location>
        <begin position="305"/>
        <end position="327"/>
    </location>
</feature>